<sequence length="95" mass="10502">MNITCVEICFTASCKARNEASGSPQKDRVVSTQTPFAVEEEPLLVQSVQELAPQASLEFRESSVILIHEGDVLPEVKVVHTEDVPSRRCRSSTRC</sequence>
<dbReference type="Proteomes" id="UP000828941">
    <property type="component" value="Chromosome 14"/>
</dbReference>
<evidence type="ECO:0000313" key="2">
    <source>
        <dbReference type="Proteomes" id="UP000828941"/>
    </source>
</evidence>
<evidence type="ECO:0000313" key="1">
    <source>
        <dbReference type="EMBL" id="KAI4295781.1"/>
    </source>
</evidence>
<accession>A0ACB9KF66</accession>
<keyword evidence="2" id="KW-1185">Reference proteome</keyword>
<proteinExistence type="predicted"/>
<dbReference type="EMBL" id="CM039439">
    <property type="protein sequence ID" value="KAI4295781.1"/>
    <property type="molecule type" value="Genomic_DNA"/>
</dbReference>
<reference evidence="1 2" key="1">
    <citation type="journal article" date="2022" name="DNA Res.">
        <title>Chromosomal-level genome assembly of the orchid tree Bauhinia variegata (Leguminosae; Cercidoideae) supports the allotetraploid origin hypothesis of Bauhinia.</title>
        <authorList>
            <person name="Zhong Y."/>
            <person name="Chen Y."/>
            <person name="Zheng D."/>
            <person name="Pang J."/>
            <person name="Liu Y."/>
            <person name="Luo S."/>
            <person name="Meng S."/>
            <person name="Qian L."/>
            <person name="Wei D."/>
            <person name="Dai S."/>
            <person name="Zhou R."/>
        </authorList>
    </citation>
    <scope>NUCLEOTIDE SEQUENCE [LARGE SCALE GENOMIC DNA]</scope>
    <source>
        <strain evidence="1">BV-YZ2020</strain>
    </source>
</reference>
<comment type="caution">
    <text evidence="1">The sequence shown here is derived from an EMBL/GenBank/DDBJ whole genome shotgun (WGS) entry which is preliminary data.</text>
</comment>
<gene>
    <name evidence="1" type="ORF">L6164_035791</name>
</gene>
<protein>
    <submittedName>
        <fullName evidence="1">Uncharacterized protein</fullName>
    </submittedName>
</protein>
<name>A0ACB9KF66_BAUVA</name>
<organism evidence="1 2">
    <name type="scientific">Bauhinia variegata</name>
    <name type="common">Purple orchid tree</name>
    <name type="synonym">Phanera variegata</name>
    <dbReference type="NCBI Taxonomy" id="167791"/>
    <lineage>
        <taxon>Eukaryota</taxon>
        <taxon>Viridiplantae</taxon>
        <taxon>Streptophyta</taxon>
        <taxon>Embryophyta</taxon>
        <taxon>Tracheophyta</taxon>
        <taxon>Spermatophyta</taxon>
        <taxon>Magnoliopsida</taxon>
        <taxon>eudicotyledons</taxon>
        <taxon>Gunneridae</taxon>
        <taxon>Pentapetalae</taxon>
        <taxon>rosids</taxon>
        <taxon>fabids</taxon>
        <taxon>Fabales</taxon>
        <taxon>Fabaceae</taxon>
        <taxon>Cercidoideae</taxon>
        <taxon>Cercideae</taxon>
        <taxon>Bauhiniinae</taxon>
        <taxon>Bauhinia</taxon>
    </lineage>
</organism>